<evidence type="ECO:0000256" key="3">
    <source>
        <dbReference type="ARBA" id="ARBA00012929"/>
    </source>
</evidence>
<evidence type="ECO:0000256" key="4">
    <source>
        <dbReference type="ARBA" id="ARBA00017099"/>
    </source>
</evidence>
<name>A0ABU3U959_9FLAO</name>
<comment type="pathway">
    <text evidence="1 6">Carbohydrate biosynthesis; dTDP-L-rhamnose biosynthesis.</text>
</comment>
<dbReference type="PANTHER" id="PTHR10491:SF4">
    <property type="entry name" value="METHIONINE ADENOSYLTRANSFERASE 2 SUBUNIT BETA"/>
    <property type="match status" value="1"/>
</dbReference>
<comment type="similarity">
    <text evidence="2 6">Belongs to the dTDP-4-dehydrorhamnose reductase family.</text>
</comment>
<accession>A0ABU3U959</accession>
<dbReference type="EMBL" id="JAWHTF010000007">
    <property type="protein sequence ID" value="MDU8886933.1"/>
    <property type="molecule type" value="Genomic_DNA"/>
</dbReference>
<comment type="caution">
    <text evidence="8">The sequence shown here is derived from an EMBL/GenBank/DDBJ whole genome shotgun (WGS) entry which is preliminary data.</text>
</comment>
<dbReference type="RefSeq" id="WP_316663030.1">
    <property type="nucleotide sequence ID" value="NZ_JAWHTF010000007.1"/>
</dbReference>
<evidence type="ECO:0000259" key="7">
    <source>
        <dbReference type="Pfam" id="PF04321"/>
    </source>
</evidence>
<dbReference type="InterPro" id="IPR005913">
    <property type="entry name" value="dTDP_dehydrorham_reduct"/>
</dbReference>
<evidence type="ECO:0000256" key="2">
    <source>
        <dbReference type="ARBA" id="ARBA00010944"/>
    </source>
</evidence>
<dbReference type="EC" id="1.1.1.133" evidence="3 6"/>
<dbReference type="SUPFAM" id="SSF51735">
    <property type="entry name" value="NAD(P)-binding Rossmann-fold domains"/>
    <property type="match status" value="1"/>
</dbReference>
<organism evidence="8 9">
    <name type="scientific">Gilvirhabdus luticola</name>
    <dbReference type="NCBI Taxonomy" id="3079858"/>
    <lineage>
        <taxon>Bacteria</taxon>
        <taxon>Pseudomonadati</taxon>
        <taxon>Bacteroidota</taxon>
        <taxon>Flavobacteriia</taxon>
        <taxon>Flavobacteriales</taxon>
        <taxon>Flavobacteriaceae</taxon>
        <taxon>Gilvirhabdus</taxon>
    </lineage>
</organism>
<dbReference type="PANTHER" id="PTHR10491">
    <property type="entry name" value="DTDP-4-DEHYDRORHAMNOSE REDUCTASE"/>
    <property type="match status" value="1"/>
</dbReference>
<protein>
    <recommendedName>
        <fullName evidence="4 6">dTDP-4-dehydrorhamnose reductase</fullName>
        <ecNumber evidence="3 6">1.1.1.133</ecNumber>
    </recommendedName>
</protein>
<proteinExistence type="inferred from homology"/>
<comment type="catalytic activity">
    <reaction evidence="5">
        <text>dTDP-beta-L-rhamnose + NADP(+) = dTDP-4-dehydro-beta-L-rhamnose + NADPH + H(+)</text>
        <dbReference type="Rhea" id="RHEA:21796"/>
        <dbReference type="ChEBI" id="CHEBI:15378"/>
        <dbReference type="ChEBI" id="CHEBI:57510"/>
        <dbReference type="ChEBI" id="CHEBI:57783"/>
        <dbReference type="ChEBI" id="CHEBI:58349"/>
        <dbReference type="ChEBI" id="CHEBI:62830"/>
        <dbReference type="EC" id="1.1.1.133"/>
    </reaction>
</comment>
<keyword evidence="6" id="KW-0560">Oxidoreductase</keyword>
<evidence type="ECO:0000313" key="9">
    <source>
        <dbReference type="Proteomes" id="UP001268651"/>
    </source>
</evidence>
<reference evidence="8 9" key="1">
    <citation type="submission" date="2023-10" db="EMBL/GenBank/DDBJ databases">
        <title>Marimonas sp. nov. isolated from tidal mud flat.</title>
        <authorList>
            <person name="Jaincy N.J."/>
            <person name="Srinivasan S."/>
            <person name="Lee S.-S."/>
        </authorList>
    </citation>
    <scope>NUCLEOTIDE SEQUENCE [LARGE SCALE GENOMIC DNA]</scope>
    <source>
        <strain evidence="8 9">MJ-SS3</strain>
    </source>
</reference>
<sequence>MKEKESKHRILILGASGFIGNAIYKELCSYFKTFGTYQTPKREFEKNKHFFQYQVEEDDVVGILKAVRPTIIISALRGDFSAQVIAHTHILEYLKTSRSKIIFLSSANVFDAYSQYPSYETDKTLSNSIYGHFKIKIENMLLRLPKRQVAIIRLPMVFGSQSPRIQELKMFLKTNEPIEVFPNLIMNVTTDNKVTQQIHYIINRNKSGIFHLGSRDLVHHDEFIKDIIHTLNYPIPVFKQVFTTNNDRYLAVLPKNNKLPKHLQIDSQEILTELSIT</sequence>
<comment type="function">
    <text evidence="6">Catalyzes the reduction of dTDP-6-deoxy-L-lyxo-4-hexulose to yield dTDP-L-rhamnose.</text>
</comment>
<feature type="domain" description="RmlD-like substrate binding" evidence="7">
    <location>
        <begin position="9"/>
        <end position="235"/>
    </location>
</feature>
<dbReference type="InterPro" id="IPR036291">
    <property type="entry name" value="NAD(P)-bd_dom_sf"/>
</dbReference>
<evidence type="ECO:0000256" key="1">
    <source>
        <dbReference type="ARBA" id="ARBA00004781"/>
    </source>
</evidence>
<dbReference type="Pfam" id="PF04321">
    <property type="entry name" value="RmlD_sub_bind"/>
    <property type="match status" value="1"/>
</dbReference>
<dbReference type="Gene3D" id="3.40.50.720">
    <property type="entry name" value="NAD(P)-binding Rossmann-like Domain"/>
    <property type="match status" value="1"/>
</dbReference>
<dbReference type="InterPro" id="IPR029903">
    <property type="entry name" value="RmlD-like-bd"/>
</dbReference>
<evidence type="ECO:0000313" key="8">
    <source>
        <dbReference type="EMBL" id="MDU8886933.1"/>
    </source>
</evidence>
<evidence type="ECO:0000256" key="5">
    <source>
        <dbReference type="ARBA" id="ARBA00048200"/>
    </source>
</evidence>
<keyword evidence="6" id="KW-0521">NADP</keyword>
<gene>
    <name evidence="8" type="ORF">RXV94_12235</name>
</gene>
<keyword evidence="9" id="KW-1185">Reference proteome</keyword>
<evidence type="ECO:0000256" key="6">
    <source>
        <dbReference type="RuleBase" id="RU364082"/>
    </source>
</evidence>
<dbReference type="Proteomes" id="UP001268651">
    <property type="component" value="Unassembled WGS sequence"/>
</dbReference>